<dbReference type="InterPro" id="IPR000742">
    <property type="entry name" value="EGF"/>
</dbReference>
<evidence type="ECO:0000259" key="5">
    <source>
        <dbReference type="PROSITE" id="PS00022"/>
    </source>
</evidence>
<dbReference type="GeneID" id="106477159"/>
<organism evidence="6 7">
    <name type="scientific">Limulus polyphemus</name>
    <name type="common">Atlantic horseshoe crab</name>
    <dbReference type="NCBI Taxonomy" id="6850"/>
    <lineage>
        <taxon>Eukaryota</taxon>
        <taxon>Metazoa</taxon>
        <taxon>Ecdysozoa</taxon>
        <taxon>Arthropoda</taxon>
        <taxon>Chelicerata</taxon>
        <taxon>Merostomata</taxon>
        <taxon>Xiphosura</taxon>
        <taxon>Limulidae</taxon>
        <taxon>Limulus</taxon>
    </lineage>
</organism>
<evidence type="ECO:0000256" key="1">
    <source>
        <dbReference type="ARBA" id="ARBA00022729"/>
    </source>
</evidence>
<dbReference type="PANTHER" id="PTHR10082">
    <property type="entry name" value="INTEGRIN BETA SUBUNIT"/>
    <property type="match status" value="1"/>
</dbReference>
<dbReference type="InterPro" id="IPR015812">
    <property type="entry name" value="Integrin_bsu"/>
</dbReference>
<dbReference type="PANTHER" id="PTHR10082:SF60">
    <property type="entry name" value="INTEGRIN BETA-PS"/>
    <property type="match status" value="1"/>
</dbReference>
<keyword evidence="1" id="KW-0732">Signal</keyword>
<evidence type="ECO:0000256" key="4">
    <source>
        <dbReference type="ARBA" id="ARBA00023180"/>
    </source>
</evidence>
<feature type="non-terminal residue" evidence="7">
    <location>
        <position position="195"/>
    </location>
</feature>
<sequence length="195" mass="21566">MCNCYEGRSGNKCECDSKDTDLTTDEARCVFGNDTKPCSGRGICHCGVCECFTRQNPEEEVTGKFCECDNFSCDRYEGEICSGPEHGKCECGECQCQSGWKGNACECRDTNDTCIAPDSEQICSGHGECRCGVCECYESEDQRYSGRYCEECPTCPGLCEDLKECVQCIMFKSGPLTTEECTNCSFIPEEVNEAE</sequence>
<name>A0ABM1C2T7_LIMPO</name>
<evidence type="ECO:0000256" key="2">
    <source>
        <dbReference type="ARBA" id="ARBA00022737"/>
    </source>
</evidence>
<evidence type="ECO:0000256" key="3">
    <source>
        <dbReference type="ARBA" id="ARBA00023157"/>
    </source>
</evidence>
<proteinExistence type="predicted"/>
<keyword evidence="3" id="KW-1015">Disulfide bond</keyword>
<gene>
    <name evidence="7" type="primary">LOC106477159</name>
</gene>
<dbReference type="Pfam" id="PF23105">
    <property type="entry name" value="EGF_integrin"/>
    <property type="match status" value="2"/>
</dbReference>
<dbReference type="Gene3D" id="2.10.25.10">
    <property type="entry name" value="Laminin"/>
    <property type="match status" value="3"/>
</dbReference>
<dbReference type="PROSITE" id="PS00022">
    <property type="entry name" value="EGF_1"/>
    <property type="match status" value="1"/>
</dbReference>
<dbReference type="InterPro" id="IPR013111">
    <property type="entry name" value="EGF_extracell"/>
</dbReference>
<evidence type="ECO:0000313" key="7">
    <source>
        <dbReference type="RefSeq" id="XP_013793205.2"/>
    </source>
</evidence>
<dbReference type="Proteomes" id="UP000694941">
    <property type="component" value="Unplaced"/>
</dbReference>
<dbReference type="RefSeq" id="XP_013793205.2">
    <property type="nucleotide sequence ID" value="XM_013937751.2"/>
</dbReference>
<keyword evidence="6" id="KW-1185">Reference proteome</keyword>
<evidence type="ECO:0000313" key="6">
    <source>
        <dbReference type="Proteomes" id="UP000694941"/>
    </source>
</evidence>
<dbReference type="InterPro" id="IPR057243">
    <property type="entry name" value="Integrin_I-EGF_CS"/>
</dbReference>
<keyword evidence="2" id="KW-0677">Repeat</keyword>
<dbReference type="SUPFAM" id="SSF69687">
    <property type="entry name" value="Integrin beta tail domain"/>
    <property type="match status" value="1"/>
</dbReference>
<dbReference type="SUPFAM" id="SSF57196">
    <property type="entry name" value="EGF/Laminin"/>
    <property type="match status" value="2"/>
</dbReference>
<feature type="domain" description="EGF-like" evidence="5">
    <location>
        <begin position="2"/>
        <end position="13"/>
    </location>
</feature>
<dbReference type="Pfam" id="PF07974">
    <property type="entry name" value="EGF_2"/>
    <property type="match status" value="1"/>
</dbReference>
<dbReference type="PROSITE" id="PS00243">
    <property type="entry name" value="I_EGF_1"/>
    <property type="match status" value="1"/>
</dbReference>
<accession>A0ABM1C2T7</accession>
<reference evidence="7" key="1">
    <citation type="submission" date="2025-08" db="UniProtKB">
        <authorList>
            <consortium name="RefSeq"/>
        </authorList>
    </citation>
    <scope>IDENTIFICATION</scope>
    <source>
        <tissue evidence="7">Muscle</tissue>
    </source>
</reference>
<protein>
    <submittedName>
        <fullName evidence="7">Integrin beta-PS-like</fullName>
    </submittedName>
</protein>
<dbReference type="InterPro" id="IPR036349">
    <property type="entry name" value="Integrin_bsu_tail_dom_sf"/>
</dbReference>
<dbReference type="InterPro" id="IPR057073">
    <property type="entry name" value="EGF_integrin_2"/>
</dbReference>
<dbReference type="PROSITE" id="PS52047">
    <property type="entry name" value="I_EGF_2"/>
    <property type="match status" value="2"/>
</dbReference>
<keyword evidence="4" id="KW-0325">Glycoprotein</keyword>